<accession>A0A2G9V4N8</accession>
<dbReference type="EMBL" id="KZ344997">
    <property type="protein sequence ID" value="PIO77455.1"/>
    <property type="molecule type" value="Genomic_DNA"/>
</dbReference>
<organism evidence="1 2">
    <name type="scientific">Teladorsagia circumcincta</name>
    <name type="common">Brown stomach worm</name>
    <name type="synonym">Ostertagia circumcincta</name>
    <dbReference type="NCBI Taxonomy" id="45464"/>
    <lineage>
        <taxon>Eukaryota</taxon>
        <taxon>Metazoa</taxon>
        <taxon>Ecdysozoa</taxon>
        <taxon>Nematoda</taxon>
        <taxon>Chromadorea</taxon>
        <taxon>Rhabditida</taxon>
        <taxon>Rhabditina</taxon>
        <taxon>Rhabditomorpha</taxon>
        <taxon>Strongyloidea</taxon>
        <taxon>Trichostrongylidae</taxon>
        <taxon>Teladorsagia</taxon>
    </lineage>
</organism>
<name>A0A2G9V4N8_TELCI</name>
<dbReference type="OrthoDB" id="5824787at2759"/>
<gene>
    <name evidence="1" type="ORF">TELCIR_00438</name>
</gene>
<evidence type="ECO:0000313" key="2">
    <source>
        <dbReference type="Proteomes" id="UP000230423"/>
    </source>
</evidence>
<proteinExistence type="predicted"/>
<keyword evidence="2" id="KW-1185">Reference proteome</keyword>
<reference evidence="1 2" key="1">
    <citation type="submission" date="2015-09" db="EMBL/GenBank/DDBJ databases">
        <title>Draft genome of the parasitic nematode Teladorsagia circumcincta isolate WARC Sus (inbred).</title>
        <authorList>
            <person name="Mitreva M."/>
        </authorList>
    </citation>
    <scope>NUCLEOTIDE SEQUENCE [LARGE SCALE GENOMIC DNA]</scope>
    <source>
        <strain evidence="1 2">S</strain>
    </source>
</reference>
<protein>
    <submittedName>
        <fullName evidence="1">Uncharacterized protein</fullName>
    </submittedName>
</protein>
<sequence>METKMLRWTAEITQLDHIRIDVIRERFGVVLIVTRCTKPDFVVRSVTMAILLSTLIEETQRISYHVIDLSETKRKGPLTCTWSNGNAVFFGARSRNNIRRSRFHSGTDFTKNVTTVTFHSHRLGILTATLAKDFSVSTIQVYAFTSDSDEDQHEDFYDDLGELAQDCTLSEVMCAWHECDQDNLGRLFLTQNALKAMIDDASLDMISDINEEYDQLLNTISTLASQSRIMAPNHNFRRISDATRILLAQRRQMDTT</sequence>
<dbReference type="AlphaFoldDB" id="A0A2G9V4N8"/>
<evidence type="ECO:0000313" key="1">
    <source>
        <dbReference type="EMBL" id="PIO77455.1"/>
    </source>
</evidence>
<dbReference type="Proteomes" id="UP000230423">
    <property type="component" value="Unassembled WGS sequence"/>
</dbReference>